<name>A0A6J4U0E8_9ACTN</name>
<organism evidence="8">
    <name type="scientific">uncultured Thermoleophilia bacterium</name>
    <dbReference type="NCBI Taxonomy" id="1497501"/>
    <lineage>
        <taxon>Bacteria</taxon>
        <taxon>Bacillati</taxon>
        <taxon>Actinomycetota</taxon>
        <taxon>Thermoleophilia</taxon>
        <taxon>environmental samples</taxon>
    </lineage>
</organism>
<dbReference type="Gene3D" id="1.10.730.10">
    <property type="entry name" value="Isoleucyl-tRNA Synthetase, Domain 1"/>
    <property type="match status" value="1"/>
</dbReference>
<evidence type="ECO:0000256" key="6">
    <source>
        <dbReference type="RuleBase" id="RU363039"/>
    </source>
</evidence>
<comment type="similarity">
    <text evidence="6">Belongs to the class-I aminoacyl-tRNA synthetase family.</text>
</comment>
<dbReference type="EC" id="6.1.1.10" evidence="8"/>
<keyword evidence="2 6" id="KW-0547">Nucleotide-binding</keyword>
<dbReference type="InterPro" id="IPR009080">
    <property type="entry name" value="tRNAsynth_Ia_anticodon-bd"/>
</dbReference>
<evidence type="ECO:0000256" key="2">
    <source>
        <dbReference type="ARBA" id="ARBA00022741"/>
    </source>
</evidence>
<keyword evidence="1 6" id="KW-0436">Ligase</keyword>
<sequence>DILKFHAVIWPAMLMAAGRELPRRLLIHGYLTVRDSKMSKTTGNVLDPSAVIERYGVDALRYYVLREVRFGGDGNVSYAGVHDRYHGELANDLGNLVSRSAAMVARYRDGRVPDGRLDPTIAEALESAARRFAEHVDAFELTEALEAVWGPVRDLNRFVEERAPWQLAKDPARSGALDDVLYTLVDGIRAVAVMLAAVTPSSSERILRVVGAGADVAWEQTRPGLTPAGAVVAADGPLFPRVDEPLQP</sequence>
<dbReference type="EMBL" id="CADCWC010000210">
    <property type="protein sequence ID" value="CAA9535620.1"/>
    <property type="molecule type" value="Genomic_DNA"/>
</dbReference>
<dbReference type="PANTHER" id="PTHR43326">
    <property type="entry name" value="METHIONYL-TRNA SYNTHETASE"/>
    <property type="match status" value="1"/>
</dbReference>
<dbReference type="SUPFAM" id="SSF52374">
    <property type="entry name" value="Nucleotidylyl transferase"/>
    <property type="match status" value="1"/>
</dbReference>
<protein>
    <submittedName>
        <fullName evidence="8">Methionyl-tRNA synthetase</fullName>
        <ecNumber evidence="8">6.1.1.10</ecNumber>
    </submittedName>
</protein>
<gene>
    <name evidence="8" type="ORF">AVDCRST_MAG79-1333</name>
</gene>
<evidence type="ECO:0000313" key="8">
    <source>
        <dbReference type="EMBL" id="CAA9535620.1"/>
    </source>
</evidence>
<evidence type="ECO:0000259" key="7">
    <source>
        <dbReference type="Pfam" id="PF09334"/>
    </source>
</evidence>
<keyword evidence="4 6" id="KW-0648">Protein biosynthesis</keyword>
<dbReference type="PANTHER" id="PTHR43326:SF1">
    <property type="entry name" value="METHIONINE--TRNA LIGASE, MITOCHONDRIAL"/>
    <property type="match status" value="1"/>
</dbReference>
<dbReference type="Gene3D" id="3.40.50.620">
    <property type="entry name" value="HUPs"/>
    <property type="match status" value="1"/>
</dbReference>
<dbReference type="GO" id="GO:0004825">
    <property type="term" value="F:methionine-tRNA ligase activity"/>
    <property type="evidence" value="ECO:0007669"/>
    <property type="project" value="UniProtKB-EC"/>
</dbReference>
<dbReference type="InterPro" id="IPR014729">
    <property type="entry name" value="Rossmann-like_a/b/a_fold"/>
</dbReference>
<evidence type="ECO:0000256" key="5">
    <source>
        <dbReference type="ARBA" id="ARBA00023146"/>
    </source>
</evidence>
<dbReference type="InterPro" id="IPR015413">
    <property type="entry name" value="Methionyl/Leucyl_tRNA_Synth"/>
</dbReference>
<dbReference type="InterPro" id="IPR023457">
    <property type="entry name" value="Met-tRNA_synth_2"/>
</dbReference>
<evidence type="ECO:0000256" key="3">
    <source>
        <dbReference type="ARBA" id="ARBA00022840"/>
    </source>
</evidence>
<proteinExistence type="inferred from homology"/>
<feature type="non-terminal residue" evidence="8">
    <location>
        <position position="1"/>
    </location>
</feature>
<dbReference type="GO" id="GO:0005524">
    <property type="term" value="F:ATP binding"/>
    <property type="evidence" value="ECO:0007669"/>
    <property type="project" value="UniProtKB-KW"/>
</dbReference>
<dbReference type="AlphaFoldDB" id="A0A6J4U0E8"/>
<dbReference type="Pfam" id="PF09334">
    <property type="entry name" value="tRNA-synt_1g"/>
    <property type="match status" value="1"/>
</dbReference>
<reference evidence="8" key="1">
    <citation type="submission" date="2020-02" db="EMBL/GenBank/DDBJ databases">
        <authorList>
            <person name="Meier V. D."/>
        </authorList>
    </citation>
    <scope>NUCLEOTIDE SEQUENCE</scope>
    <source>
        <strain evidence="8">AVDCRST_MAG79</strain>
    </source>
</reference>
<dbReference type="SUPFAM" id="SSF47323">
    <property type="entry name" value="Anticodon-binding domain of a subclass of class I aminoacyl-tRNA synthetases"/>
    <property type="match status" value="1"/>
</dbReference>
<dbReference type="GO" id="GO:0006431">
    <property type="term" value="P:methionyl-tRNA aminoacylation"/>
    <property type="evidence" value="ECO:0007669"/>
    <property type="project" value="TreeGrafter"/>
</dbReference>
<keyword evidence="3 6" id="KW-0067">ATP-binding</keyword>
<keyword evidence="5 6" id="KW-0030">Aminoacyl-tRNA synthetase</keyword>
<evidence type="ECO:0000256" key="4">
    <source>
        <dbReference type="ARBA" id="ARBA00022917"/>
    </source>
</evidence>
<dbReference type="InterPro" id="IPR041872">
    <property type="entry name" value="Anticodon_Met"/>
</dbReference>
<feature type="domain" description="Methionyl/Leucyl tRNA synthetase" evidence="7">
    <location>
        <begin position="1"/>
        <end position="100"/>
    </location>
</feature>
<evidence type="ECO:0000256" key="1">
    <source>
        <dbReference type="ARBA" id="ARBA00022598"/>
    </source>
</evidence>
<accession>A0A6J4U0E8</accession>
<dbReference type="CDD" id="cd07957">
    <property type="entry name" value="Anticodon_Ia_Met"/>
    <property type="match status" value="1"/>
</dbReference>